<evidence type="ECO:0000313" key="4">
    <source>
        <dbReference type="Proteomes" id="UP000703269"/>
    </source>
</evidence>
<feature type="region of interest" description="Disordered" evidence="2">
    <location>
        <begin position="508"/>
        <end position="547"/>
    </location>
</feature>
<sequence>MYTSPFTNQVFRNIPAGPGMTLPRPKATGLPLLTSNHAGLMRKQSQNDNDLRNLQIQLDAALYELVNVRNELITSNANYAASESNLQTVQAQYEMAESNHKLYECFYDDAERRIAKLKGALSQSHQEQARLAGVEHTLSQLRHVHSQFKDEHQTTLGELAASRNGHAELTERLRSATAVTMFLTRRAEGSEAERNEALKAVHEHQADLYKAKKMISLAEAKVVSLAPQVKELTAANESLKAESADLKEALLESQANIDNEKAKAAALAAQVDVFNTQIVYTAHKNALTEAEMRDLRAATQDAALDFDAVKLERDMLLDQEAALAARCAALKTQLRAAHTSAASAAASSVRTTTQRDAAQMHAHHLATLLAASQRQAAADAAERTRLAAALKDTIAQLHAERAGQHDLAPALAAARAELVDSKRAGAVHVQLNGDLRTQLHAAQAENGELKTQNAHLATQLAAERAAHARLLAEVDDAQVQAAERARAARAGAAAPEKENALVENLAEKVEKGEKAEKIERTPRAPAKGRFRRAPSARKPALGATNAPALPASASLQAALAPVTSRVSASSERTPTPGASFAFTFAFGGAGAYVGRAPAKGGAAFSGRFLKRMMGRAPSPQIALERSAASAMSPALA</sequence>
<feature type="compositionally biased region" description="Basic and acidic residues" evidence="2">
    <location>
        <begin position="508"/>
        <end position="522"/>
    </location>
</feature>
<accession>A0A9P3G4W5</accession>
<dbReference type="OrthoDB" id="10683942at2759"/>
<dbReference type="Proteomes" id="UP000703269">
    <property type="component" value="Unassembled WGS sequence"/>
</dbReference>
<comment type="caution">
    <text evidence="3">The sequence shown here is derived from an EMBL/GenBank/DDBJ whole genome shotgun (WGS) entry which is preliminary data.</text>
</comment>
<name>A0A9P3G4W5_9APHY</name>
<organism evidence="3 4">
    <name type="scientific">Phanerochaete sordida</name>
    <dbReference type="NCBI Taxonomy" id="48140"/>
    <lineage>
        <taxon>Eukaryota</taxon>
        <taxon>Fungi</taxon>
        <taxon>Dikarya</taxon>
        <taxon>Basidiomycota</taxon>
        <taxon>Agaricomycotina</taxon>
        <taxon>Agaricomycetes</taxon>
        <taxon>Polyporales</taxon>
        <taxon>Phanerochaetaceae</taxon>
        <taxon>Phanerochaete</taxon>
    </lineage>
</organism>
<feature type="coiled-coil region" evidence="1">
    <location>
        <begin position="229"/>
        <end position="270"/>
    </location>
</feature>
<proteinExistence type="predicted"/>
<dbReference type="AlphaFoldDB" id="A0A9P3G4W5"/>
<evidence type="ECO:0000256" key="2">
    <source>
        <dbReference type="SAM" id="MobiDB-lite"/>
    </source>
</evidence>
<feature type="compositionally biased region" description="Basic residues" evidence="2">
    <location>
        <begin position="526"/>
        <end position="535"/>
    </location>
</feature>
<reference evidence="3 4" key="1">
    <citation type="submission" date="2021-08" db="EMBL/GenBank/DDBJ databases">
        <title>Draft Genome Sequence of Phanerochaete sordida strain YK-624.</title>
        <authorList>
            <person name="Mori T."/>
            <person name="Dohra H."/>
            <person name="Suzuki T."/>
            <person name="Kawagishi H."/>
            <person name="Hirai H."/>
        </authorList>
    </citation>
    <scope>NUCLEOTIDE SEQUENCE [LARGE SCALE GENOMIC DNA]</scope>
    <source>
        <strain evidence="3 4">YK-624</strain>
    </source>
</reference>
<keyword evidence="4" id="KW-1185">Reference proteome</keyword>
<gene>
    <name evidence="3" type="ORF">PsYK624_039880</name>
</gene>
<feature type="coiled-coil region" evidence="1">
    <location>
        <begin position="51"/>
        <end position="127"/>
    </location>
</feature>
<protein>
    <submittedName>
        <fullName evidence="3">Uncharacterized protein</fullName>
    </submittedName>
</protein>
<evidence type="ECO:0000256" key="1">
    <source>
        <dbReference type="SAM" id="Coils"/>
    </source>
</evidence>
<keyword evidence="1" id="KW-0175">Coiled coil</keyword>
<dbReference type="EMBL" id="BPQB01000008">
    <property type="protein sequence ID" value="GJE87905.1"/>
    <property type="molecule type" value="Genomic_DNA"/>
</dbReference>
<evidence type="ECO:0000313" key="3">
    <source>
        <dbReference type="EMBL" id="GJE87905.1"/>
    </source>
</evidence>